<protein>
    <recommendedName>
        <fullName evidence="4">SMP-30/Gluconolactonase/LRE-like region domain-containing protein</fullName>
    </recommendedName>
</protein>
<feature type="region of interest" description="Disordered" evidence="2">
    <location>
        <begin position="1"/>
        <end position="30"/>
    </location>
</feature>
<organism evidence="3">
    <name type="scientific">marine sediment metagenome</name>
    <dbReference type="NCBI Taxonomy" id="412755"/>
    <lineage>
        <taxon>unclassified sequences</taxon>
        <taxon>metagenomes</taxon>
        <taxon>ecological metagenomes</taxon>
    </lineage>
</organism>
<name>X0U040_9ZZZZ</name>
<proteinExistence type="predicted"/>
<sequence length="315" mass="34347">AYFPEEFVPEEAIDREEPPEVPKADSDGRFTLGERGTGLGRFIKPAGLAVDGDGNLYVADSGNHRIQKFDREGAFIAELGSLGDGEGEFNEPWGLAVDSEGNLYVADTWNNRIQKFDRDLNFLTQWGQPVSDVSNPKAYDFWGPRDVATDAEGNVWVTDTGNSRILKFASDGTFLASLGEPGAETRQLREPVGIEIASNGDIFVADAWNRRIQHFDSQFNPVAQFPMPGWIADDPSTKPYLALAPDGSIIASETARHRLLRIGADGTILSIFEGLGETALINPTGLALDDRGFLYISNSGTSQIRRVLLADMPAP</sequence>
<evidence type="ECO:0000313" key="3">
    <source>
        <dbReference type="EMBL" id="GAF81790.1"/>
    </source>
</evidence>
<reference evidence="3" key="1">
    <citation type="journal article" date="2014" name="Front. Microbiol.">
        <title>High frequency of phylogenetically diverse reductive dehalogenase-homologous genes in deep subseafloor sedimentary metagenomes.</title>
        <authorList>
            <person name="Kawai M."/>
            <person name="Futagami T."/>
            <person name="Toyoda A."/>
            <person name="Takaki Y."/>
            <person name="Nishi S."/>
            <person name="Hori S."/>
            <person name="Arai W."/>
            <person name="Tsubouchi T."/>
            <person name="Morono Y."/>
            <person name="Uchiyama I."/>
            <person name="Ito T."/>
            <person name="Fujiyama A."/>
            <person name="Inagaki F."/>
            <person name="Takami H."/>
        </authorList>
    </citation>
    <scope>NUCLEOTIDE SEQUENCE</scope>
    <source>
        <strain evidence="3">Expedition CK06-06</strain>
    </source>
</reference>
<feature type="compositionally biased region" description="Basic and acidic residues" evidence="2">
    <location>
        <begin position="15"/>
        <end position="28"/>
    </location>
</feature>
<dbReference type="InterPro" id="IPR011042">
    <property type="entry name" value="6-blade_b-propeller_TolB-like"/>
</dbReference>
<keyword evidence="1" id="KW-0677">Repeat</keyword>
<dbReference type="PANTHER" id="PTHR24104:SF25">
    <property type="entry name" value="PROTEIN LIN-41"/>
    <property type="match status" value="1"/>
</dbReference>
<gene>
    <name evidence="3" type="ORF">S01H1_06529</name>
</gene>
<dbReference type="CDD" id="cd05819">
    <property type="entry name" value="NHL"/>
    <property type="match status" value="1"/>
</dbReference>
<dbReference type="EMBL" id="BARS01003367">
    <property type="protein sequence ID" value="GAF81790.1"/>
    <property type="molecule type" value="Genomic_DNA"/>
</dbReference>
<evidence type="ECO:0000256" key="1">
    <source>
        <dbReference type="ARBA" id="ARBA00022737"/>
    </source>
</evidence>
<dbReference type="PANTHER" id="PTHR24104">
    <property type="entry name" value="E3 UBIQUITIN-PROTEIN LIGASE NHLRC1-RELATED"/>
    <property type="match status" value="1"/>
</dbReference>
<dbReference type="GO" id="GO:0008270">
    <property type="term" value="F:zinc ion binding"/>
    <property type="evidence" value="ECO:0007669"/>
    <property type="project" value="UniProtKB-KW"/>
</dbReference>
<feature type="non-terminal residue" evidence="3">
    <location>
        <position position="1"/>
    </location>
</feature>
<dbReference type="SUPFAM" id="SSF63829">
    <property type="entry name" value="Calcium-dependent phosphotriesterase"/>
    <property type="match status" value="1"/>
</dbReference>
<evidence type="ECO:0008006" key="4">
    <source>
        <dbReference type="Google" id="ProtNLM"/>
    </source>
</evidence>
<evidence type="ECO:0000256" key="2">
    <source>
        <dbReference type="SAM" id="MobiDB-lite"/>
    </source>
</evidence>
<dbReference type="AlphaFoldDB" id="X0U040"/>
<dbReference type="Gene3D" id="2.120.10.30">
    <property type="entry name" value="TolB, C-terminal domain"/>
    <property type="match status" value="2"/>
</dbReference>
<dbReference type="PROSITE" id="PS51125">
    <property type="entry name" value="NHL"/>
    <property type="match status" value="4"/>
</dbReference>
<accession>X0U040</accession>
<dbReference type="Pfam" id="PF01436">
    <property type="entry name" value="NHL"/>
    <property type="match status" value="4"/>
</dbReference>
<dbReference type="InterPro" id="IPR001258">
    <property type="entry name" value="NHL_repeat"/>
</dbReference>
<comment type="caution">
    <text evidence="3">The sequence shown here is derived from an EMBL/GenBank/DDBJ whole genome shotgun (WGS) entry which is preliminary data.</text>
</comment>
<dbReference type="InterPro" id="IPR050952">
    <property type="entry name" value="TRIM-NHL_E3_ligases"/>
</dbReference>